<proteinExistence type="predicted"/>
<keyword evidence="2" id="KW-1185">Reference proteome</keyword>
<evidence type="ECO:0000313" key="1">
    <source>
        <dbReference type="EMBL" id="BCO09012.1"/>
    </source>
</evidence>
<reference evidence="1" key="1">
    <citation type="submission" date="2020-12" db="EMBL/GenBank/DDBJ databases">
        <title>Desulfobium dissulfuricans gen. nov., sp. nov., a novel mesophilic, sulfate-reducing bacterium isolated from a deep-sea hydrothermal vent.</title>
        <authorList>
            <person name="Hashimoto Y."/>
            <person name="Tame A."/>
            <person name="Sawayama S."/>
            <person name="Miyazaki J."/>
            <person name="Takai K."/>
            <person name="Nakagawa S."/>
        </authorList>
    </citation>
    <scope>NUCLEOTIDE SEQUENCE</scope>
    <source>
        <strain evidence="1">GF1</strain>
    </source>
</reference>
<sequence length="91" mass="10522">MSLRSDWPCWEIMQCKPEHAAQCPAYQSSRPCWEVMQELDVFSFNICKDCLVYVIKQKNPIFSKEEILSIMCQKGVDVTGRCCVADCHSVR</sequence>
<dbReference type="AlphaFoldDB" id="A0A915XJS1"/>
<organism evidence="1 2">
    <name type="scientific">Desulfolithobacter dissulfuricans</name>
    <dbReference type="NCBI Taxonomy" id="2795293"/>
    <lineage>
        <taxon>Bacteria</taxon>
        <taxon>Pseudomonadati</taxon>
        <taxon>Thermodesulfobacteriota</taxon>
        <taxon>Desulfobulbia</taxon>
        <taxon>Desulfobulbales</taxon>
        <taxon>Desulfobulbaceae</taxon>
        <taxon>Desulfolithobacter</taxon>
    </lineage>
</organism>
<gene>
    <name evidence="1" type="ORF">GF1_13880</name>
</gene>
<accession>A0A915XJS1</accession>
<protein>
    <submittedName>
        <fullName evidence="1">Uncharacterized protein</fullName>
    </submittedName>
</protein>
<evidence type="ECO:0000313" key="2">
    <source>
        <dbReference type="Proteomes" id="UP001063350"/>
    </source>
</evidence>
<dbReference type="Proteomes" id="UP001063350">
    <property type="component" value="Chromosome"/>
</dbReference>
<name>A0A915XJS1_9BACT</name>
<dbReference type="KEGG" id="ddu:GF1_13880"/>
<dbReference type="EMBL" id="AP024233">
    <property type="protein sequence ID" value="BCO09012.1"/>
    <property type="molecule type" value="Genomic_DNA"/>
</dbReference>